<accession>A0AAP0JPA9</accession>
<dbReference type="EMBL" id="JBBNAE010000003">
    <property type="protein sequence ID" value="KAK9136833.1"/>
    <property type="molecule type" value="Genomic_DNA"/>
</dbReference>
<sequence length="62" mass="6950">MTTQKPITLKLLVDNKSNRVLFAEAKKDFVDFLLALSTLPLGSITRFLTTKDMMGSFGDTIR</sequence>
<organism evidence="1 2">
    <name type="scientific">Stephania japonica</name>
    <dbReference type="NCBI Taxonomy" id="461633"/>
    <lineage>
        <taxon>Eukaryota</taxon>
        <taxon>Viridiplantae</taxon>
        <taxon>Streptophyta</taxon>
        <taxon>Embryophyta</taxon>
        <taxon>Tracheophyta</taxon>
        <taxon>Spermatophyta</taxon>
        <taxon>Magnoliopsida</taxon>
        <taxon>Ranunculales</taxon>
        <taxon>Menispermaceae</taxon>
        <taxon>Menispermoideae</taxon>
        <taxon>Cissampelideae</taxon>
        <taxon>Stephania</taxon>
    </lineage>
</organism>
<evidence type="ECO:0000313" key="2">
    <source>
        <dbReference type="Proteomes" id="UP001417504"/>
    </source>
</evidence>
<dbReference type="AlphaFoldDB" id="A0AAP0JPA9"/>
<dbReference type="PANTHER" id="PTHR33103">
    <property type="entry name" value="OS01G0153900 PROTEIN"/>
    <property type="match status" value="1"/>
</dbReference>
<comment type="caution">
    <text evidence="1">The sequence shown here is derived from an EMBL/GenBank/DDBJ whole genome shotgun (WGS) entry which is preliminary data.</text>
</comment>
<dbReference type="Proteomes" id="UP001417504">
    <property type="component" value="Unassembled WGS sequence"/>
</dbReference>
<evidence type="ECO:0008006" key="3">
    <source>
        <dbReference type="Google" id="ProtNLM"/>
    </source>
</evidence>
<name>A0AAP0JPA9_9MAGN</name>
<dbReference type="PANTHER" id="PTHR33103:SF19">
    <property type="entry name" value="OS09G0544700 PROTEIN"/>
    <property type="match status" value="1"/>
</dbReference>
<evidence type="ECO:0000313" key="1">
    <source>
        <dbReference type="EMBL" id="KAK9136833.1"/>
    </source>
</evidence>
<gene>
    <name evidence="1" type="ORF">Sjap_007427</name>
</gene>
<dbReference type="Pfam" id="PF05056">
    <property type="entry name" value="DUF674"/>
    <property type="match status" value="1"/>
</dbReference>
<reference evidence="1 2" key="1">
    <citation type="submission" date="2024-01" db="EMBL/GenBank/DDBJ databases">
        <title>Genome assemblies of Stephania.</title>
        <authorList>
            <person name="Yang L."/>
        </authorList>
    </citation>
    <scope>NUCLEOTIDE SEQUENCE [LARGE SCALE GENOMIC DNA]</scope>
    <source>
        <strain evidence="1">QJT</strain>
        <tissue evidence="1">Leaf</tissue>
    </source>
</reference>
<protein>
    <recommendedName>
        <fullName evidence="3">DUF674 family protein</fullName>
    </recommendedName>
</protein>
<dbReference type="InterPro" id="IPR007750">
    <property type="entry name" value="DUF674"/>
</dbReference>
<proteinExistence type="predicted"/>
<keyword evidence="2" id="KW-1185">Reference proteome</keyword>